<reference evidence="4 5" key="1">
    <citation type="journal article" date="2019" name="Mol. Biol. Evol.">
        <title>Blast fungal genomes show frequent chromosomal changes, gene gains and losses, and effector gene turnover.</title>
        <authorList>
            <person name="Gomez Luciano L.B."/>
            <person name="Jason Tsai I."/>
            <person name="Chuma I."/>
            <person name="Tosa Y."/>
            <person name="Chen Y.H."/>
            <person name="Li J.Y."/>
            <person name="Li M.Y."/>
            <person name="Jade Lu M.Y."/>
            <person name="Nakayashiki H."/>
            <person name="Li W.H."/>
        </authorList>
    </citation>
    <scope>NUCLEOTIDE SEQUENCE [LARGE SCALE GENOMIC DNA]</scope>
    <source>
        <strain evidence="4 5">NI907</strain>
    </source>
</reference>
<keyword evidence="2" id="KW-0732">Signal</keyword>
<feature type="chain" id="PRO_5028174935" description="Galactose oxidase-like Early set domain-containing protein" evidence="2">
    <location>
        <begin position="21"/>
        <end position="1030"/>
    </location>
</feature>
<dbReference type="InterPro" id="IPR011043">
    <property type="entry name" value="Gal_Oxase/kelch_b-propeller"/>
</dbReference>
<dbReference type="InterPro" id="IPR037293">
    <property type="entry name" value="Gal_Oxidase_central_sf"/>
</dbReference>
<dbReference type="PANTHER" id="PTHR32208:SF56">
    <property type="entry name" value="GALACTOSE OXIDASE-RELATED"/>
    <property type="match status" value="1"/>
</dbReference>
<dbReference type="SMART" id="SM00612">
    <property type="entry name" value="Kelch"/>
    <property type="match status" value="3"/>
</dbReference>
<dbReference type="RefSeq" id="XP_030980467.1">
    <property type="nucleotide sequence ID" value="XM_031130920.1"/>
</dbReference>
<dbReference type="InterPro" id="IPR013783">
    <property type="entry name" value="Ig-like_fold"/>
</dbReference>
<dbReference type="Pfam" id="PF09118">
    <property type="entry name" value="GO-like_E_set"/>
    <property type="match status" value="1"/>
</dbReference>
<dbReference type="KEGG" id="pgri:PgNI_10946"/>
<feature type="domain" description="Galactose oxidase-like Early set" evidence="3">
    <location>
        <begin position="523"/>
        <end position="622"/>
    </location>
</feature>
<protein>
    <recommendedName>
        <fullName evidence="3">Galactose oxidase-like Early set domain-containing protein</fullName>
    </recommendedName>
</protein>
<accession>A0A6P8AZZ6</accession>
<organism evidence="4 5">
    <name type="scientific">Pyricularia grisea</name>
    <name type="common">Crabgrass-specific blast fungus</name>
    <name type="synonym">Magnaporthe grisea</name>
    <dbReference type="NCBI Taxonomy" id="148305"/>
    <lineage>
        <taxon>Eukaryota</taxon>
        <taxon>Fungi</taxon>
        <taxon>Dikarya</taxon>
        <taxon>Ascomycota</taxon>
        <taxon>Pezizomycotina</taxon>
        <taxon>Sordariomycetes</taxon>
        <taxon>Sordariomycetidae</taxon>
        <taxon>Magnaporthales</taxon>
        <taxon>Pyriculariaceae</taxon>
        <taxon>Pyricularia</taxon>
    </lineage>
</organism>
<dbReference type="PANTHER" id="PTHR32208">
    <property type="entry name" value="SECRETED PROTEIN-RELATED"/>
    <property type="match status" value="1"/>
</dbReference>
<evidence type="ECO:0000256" key="1">
    <source>
        <dbReference type="SAM" id="MobiDB-lite"/>
    </source>
</evidence>
<gene>
    <name evidence="5" type="ORF">PgNI_10946</name>
</gene>
<reference evidence="5" key="3">
    <citation type="submission" date="2025-08" db="UniProtKB">
        <authorList>
            <consortium name="RefSeq"/>
        </authorList>
    </citation>
    <scope>IDENTIFICATION</scope>
    <source>
        <strain evidence="5">NI907</strain>
    </source>
</reference>
<feature type="signal peptide" evidence="2">
    <location>
        <begin position="1"/>
        <end position="20"/>
    </location>
</feature>
<evidence type="ECO:0000256" key="2">
    <source>
        <dbReference type="SAM" id="SignalP"/>
    </source>
</evidence>
<sequence>MHHLYTRLFICAIFVGTCLAQNTGSQIPSDWKCNGQQTVVTTSDGSTFAQCTNTDWQGRSMYSLKDYNTAAACAEACGLTPTCNDAVWDTQGKSCHMKDPTKTLTQADNKQYYQLRLIKRAAPVSQAVQQGGRWSAQINFSIIPAAAYIVPEQPYASRILAFSAAEDESFGGHYGQTQFTDYNYQTGVISKRTVQETKHDMFCPGISSLADGRMVVTGGDDAAVVSIYDPSTNKFTRAADMNIGRGYQASATLSNGNVFTIGGSFSGGTKSKNGEVYDPNSNKWTLLDGCKADALNTGDLAWRRDNHAWLYGWTNGSVFQAGPSGQMNWYTTDGGGDVQSAGIRNSTDAAMCGANVMYDTGKILASGGAPLYDNDSGVTTAKIINIPALGEKATTEAVPDMKYPRAFSNNVVLPDGTVLVTGGQKYARQFTDVESIMYPELWSPKTNTWTVMNAMAVPRNYHSVSLLLGDGRVWAAGGGLCWVKKGAADVPADWQCEASAQHTDAEIFSPPYLFNADGTDATRPNITALSTDSDANGNWVRAGGSLTVTMDSSADMTFSVVRLGSATHSINTDQRRLSLTSTQQDSKHTIKLPTDSGVLLPGYWYLFAMNAQGTPCIARVIQERQPISMEPTQGASILLALAEAIRETQFQEVDYSDTIREHCTICTSTCANENILEKSSKDLLSRAGLLRPGNSAHDTHMVTIHTNAIDGKKDVMLCLEGLFNVIDGWIVINHVNKNAEFPVQDDRANVPTAALFGYVWSQLARKKSKGRKVSPLKAVIFEKLSSYSTPDELSMLKYLSDTRGALLNTLNPSSGQDFLGKLSGPFKLEDLFKDGGICRILSDALTATQSIFPNRYPTELLWQRDSTTTGYTLLVLLQPLPDLARGSSAPQATYQDVPVRAPVFNHPRLIKKSCEALVETVSECSEPEDQGSQSLSLRGGGNLDREQPPRSGLDFDLLKARLKRLCTNEPSPELEAKVKRLEESSRRQAGVWGEETKEVMEEIKKREDLAATKKEKRKGTIAIGLGSERK</sequence>
<dbReference type="Proteomes" id="UP000515153">
    <property type="component" value="Chromosome VII"/>
</dbReference>
<dbReference type="Gene3D" id="2.60.40.10">
    <property type="entry name" value="Immunoglobulins"/>
    <property type="match status" value="1"/>
</dbReference>
<dbReference type="InterPro" id="IPR014756">
    <property type="entry name" value="Ig_E-set"/>
</dbReference>
<dbReference type="Gene3D" id="2.130.10.80">
    <property type="entry name" value="Galactose oxidase/kelch, beta-propeller"/>
    <property type="match status" value="1"/>
</dbReference>
<evidence type="ECO:0000313" key="5">
    <source>
        <dbReference type="RefSeq" id="XP_030980467.1"/>
    </source>
</evidence>
<evidence type="ECO:0000259" key="3">
    <source>
        <dbReference type="Pfam" id="PF09118"/>
    </source>
</evidence>
<reference evidence="5" key="2">
    <citation type="submission" date="2019-10" db="EMBL/GenBank/DDBJ databases">
        <authorList>
            <consortium name="NCBI Genome Project"/>
        </authorList>
    </citation>
    <scope>NUCLEOTIDE SEQUENCE</scope>
    <source>
        <strain evidence="5">NI907</strain>
    </source>
</reference>
<keyword evidence="4" id="KW-1185">Reference proteome</keyword>
<dbReference type="AlphaFoldDB" id="A0A6P8AZZ6"/>
<dbReference type="SUPFAM" id="SSF50965">
    <property type="entry name" value="Galactose oxidase, central domain"/>
    <property type="match status" value="1"/>
</dbReference>
<dbReference type="SUPFAM" id="SSF81296">
    <property type="entry name" value="E set domains"/>
    <property type="match status" value="1"/>
</dbReference>
<evidence type="ECO:0000313" key="4">
    <source>
        <dbReference type="Proteomes" id="UP000515153"/>
    </source>
</evidence>
<dbReference type="InterPro" id="IPR015202">
    <property type="entry name" value="GO-like_E_set"/>
</dbReference>
<feature type="region of interest" description="Disordered" evidence="1">
    <location>
        <begin position="923"/>
        <end position="952"/>
    </location>
</feature>
<dbReference type="CDD" id="cd02851">
    <property type="entry name" value="E_set_GO_C"/>
    <property type="match status" value="1"/>
</dbReference>
<proteinExistence type="predicted"/>
<dbReference type="InterPro" id="IPR006652">
    <property type="entry name" value="Kelch_1"/>
</dbReference>
<dbReference type="Pfam" id="PF01344">
    <property type="entry name" value="Kelch_1"/>
    <property type="match status" value="1"/>
</dbReference>
<name>A0A6P8AZZ6_PYRGI</name>
<dbReference type="GeneID" id="41965825"/>